<reference evidence="2 3" key="1">
    <citation type="journal article" date="2020" name="Nat. Commun.">
        <title>Donkey genomes provide new insights into domestication and selection for coat color.</title>
        <authorList>
            <person name="Wang"/>
            <person name="C."/>
            <person name="Li"/>
            <person name="H."/>
            <person name="Guo"/>
            <person name="Y."/>
            <person name="Huang"/>
            <person name="J."/>
            <person name="Sun"/>
            <person name="Y."/>
            <person name="Min"/>
            <person name="J."/>
            <person name="Wang"/>
            <person name="J."/>
            <person name="Fang"/>
            <person name="X."/>
            <person name="Zhao"/>
            <person name="Z."/>
            <person name="Wang"/>
            <person name="S."/>
            <person name="Zhang"/>
            <person name="Y."/>
            <person name="Liu"/>
            <person name="Q."/>
            <person name="Jiang"/>
            <person name="Q."/>
            <person name="Wang"/>
            <person name="X."/>
            <person name="Guo"/>
            <person name="Y."/>
            <person name="Yang"/>
            <person name="C."/>
            <person name="Wang"/>
            <person name="Y."/>
            <person name="Tian"/>
            <person name="F."/>
            <person name="Zhuang"/>
            <person name="G."/>
            <person name="Fan"/>
            <person name="Y."/>
            <person name="Gao"/>
            <person name="Q."/>
            <person name="Li"/>
            <person name="Y."/>
            <person name="Ju"/>
            <person name="Z."/>
            <person name="Li"/>
            <person name="J."/>
            <person name="Li"/>
            <person name="R."/>
            <person name="Hou"/>
            <person name="M."/>
            <person name="Yang"/>
            <person name="G."/>
            <person name="Liu"/>
            <person name="G."/>
            <person name="Liu"/>
            <person name="W."/>
            <person name="Guo"/>
            <person name="J."/>
            <person name="Pan"/>
            <person name="S."/>
            <person name="Fan"/>
            <person name="G."/>
            <person name="Zhang"/>
            <person name="W."/>
            <person name="Zhang"/>
            <person name="R."/>
            <person name="Yu"/>
            <person name="J."/>
            <person name="Zhang"/>
            <person name="X."/>
            <person name="Yin"/>
            <person name="Q."/>
            <person name="Ji"/>
            <person name="C."/>
            <person name="Jin"/>
            <person name="Y."/>
            <person name="Yue"/>
            <person name="G."/>
            <person name="Liu"/>
            <person name="M."/>
            <person name="Xu"/>
            <person name="J."/>
            <person name="Liu"/>
            <person name="S."/>
            <person name="Jordana"/>
            <person name="J."/>
            <person name="Noce"/>
            <person name="A."/>
            <person name="Amills"/>
            <person name="M."/>
            <person name="Wu"/>
            <person name="D.D."/>
            <person name="Li"/>
            <person name="S."/>
            <person name="Zhou"/>
            <person name="X. and Zhong"/>
            <person name="J."/>
        </authorList>
    </citation>
    <scope>NUCLEOTIDE SEQUENCE [LARGE SCALE GENOMIC DNA]</scope>
</reference>
<evidence type="ECO:0000256" key="1">
    <source>
        <dbReference type="SAM" id="MobiDB-lite"/>
    </source>
</evidence>
<organism evidence="2 3">
    <name type="scientific">Equus asinus</name>
    <name type="common">Donkey</name>
    <name type="synonym">Equus africanus asinus</name>
    <dbReference type="NCBI Taxonomy" id="9793"/>
    <lineage>
        <taxon>Eukaryota</taxon>
        <taxon>Metazoa</taxon>
        <taxon>Chordata</taxon>
        <taxon>Craniata</taxon>
        <taxon>Vertebrata</taxon>
        <taxon>Euteleostomi</taxon>
        <taxon>Mammalia</taxon>
        <taxon>Eutheria</taxon>
        <taxon>Laurasiatheria</taxon>
        <taxon>Perissodactyla</taxon>
        <taxon>Equidae</taxon>
        <taxon>Equus</taxon>
    </lineage>
</organism>
<reference evidence="2" key="2">
    <citation type="submission" date="2025-08" db="UniProtKB">
        <authorList>
            <consortium name="Ensembl"/>
        </authorList>
    </citation>
    <scope>IDENTIFICATION</scope>
</reference>
<evidence type="ECO:0000313" key="3">
    <source>
        <dbReference type="Proteomes" id="UP000694387"/>
    </source>
</evidence>
<feature type="region of interest" description="Disordered" evidence="1">
    <location>
        <begin position="1"/>
        <end position="28"/>
    </location>
</feature>
<reference evidence="2" key="3">
    <citation type="submission" date="2025-09" db="UniProtKB">
        <authorList>
            <consortium name="Ensembl"/>
        </authorList>
    </citation>
    <scope>IDENTIFICATION</scope>
</reference>
<dbReference type="GeneTree" id="ENSGT00860000135771"/>
<dbReference type="Proteomes" id="UP000694387">
    <property type="component" value="Chromosome 22"/>
</dbReference>
<dbReference type="AlphaFoldDB" id="A0A9L0K4U7"/>
<name>A0A9L0K4U7_EQUAS</name>
<proteinExistence type="predicted"/>
<accession>A0A9L0K4U7</accession>
<protein>
    <submittedName>
        <fullName evidence="2">Uncharacterized protein</fullName>
    </submittedName>
</protein>
<dbReference type="Ensembl" id="ENSEAST00005049547.1">
    <property type="protein sequence ID" value="ENSEASP00005060374.1"/>
    <property type="gene ID" value="ENSEASG00005037807.1"/>
</dbReference>
<gene>
    <name evidence="2" type="primary">LOC106835282</name>
</gene>
<keyword evidence="3" id="KW-1185">Reference proteome</keyword>
<sequence length="174" mass="17654">MDFSLGLRLGPRNKKATHQQPPIPSGHGPPTASPCLSCQPSVRACPCPGCPPPTCSGTAYPSYAATCPSCPSLPGPPCTCSCPPCPPCPACPPSTCPHSSCIPCPGPQVTCCHLSPCPNYPCSKGRASCLTSCLGCSDSCGCGRGAAWGPPGSIGRCNCCSRGQRPSQRHCLIV</sequence>
<evidence type="ECO:0000313" key="2">
    <source>
        <dbReference type="Ensembl" id="ENSEASP00005060374.1"/>
    </source>
</evidence>